<comment type="caution">
    <text evidence="8">The sequence shown here is derived from an EMBL/GenBank/DDBJ whole genome shotgun (WGS) entry which is preliminary data.</text>
</comment>
<dbReference type="GO" id="GO:0016987">
    <property type="term" value="F:sigma factor activity"/>
    <property type="evidence" value="ECO:0007669"/>
    <property type="project" value="UniProtKB-KW"/>
</dbReference>
<comment type="similarity">
    <text evidence="1">Belongs to the sigma-70 factor family. ECF subfamily.</text>
</comment>
<dbReference type="Pfam" id="PF08281">
    <property type="entry name" value="Sigma70_r4_2"/>
    <property type="match status" value="1"/>
</dbReference>
<proteinExistence type="inferred from homology"/>
<dbReference type="InterPro" id="IPR036388">
    <property type="entry name" value="WH-like_DNA-bd_sf"/>
</dbReference>
<dbReference type="EMBL" id="DVNB01000026">
    <property type="protein sequence ID" value="HIU56703.1"/>
    <property type="molecule type" value="Genomic_DNA"/>
</dbReference>
<reference evidence="8" key="2">
    <citation type="journal article" date="2021" name="PeerJ">
        <title>Extensive microbial diversity within the chicken gut microbiome revealed by metagenomics and culture.</title>
        <authorList>
            <person name="Gilroy R."/>
            <person name="Ravi A."/>
            <person name="Getino M."/>
            <person name="Pursley I."/>
            <person name="Horton D.L."/>
            <person name="Alikhan N.F."/>
            <person name="Baker D."/>
            <person name="Gharbi K."/>
            <person name="Hall N."/>
            <person name="Watson M."/>
            <person name="Adriaenssens E.M."/>
            <person name="Foster-Nyarko E."/>
            <person name="Jarju S."/>
            <person name="Secka A."/>
            <person name="Antonio M."/>
            <person name="Oren A."/>
            <person name="Chaudhuri R.R."/>
            <person name="La Ragione R."/>
            <person name="Hildebrand F."/>
            <person name="Pallen M.J."/>
        </authorList>
    </citation>
    <scope>NUCLEOTIDE SEQUENCE</scope>
    <source>
        <strain evidence="8">USAMLcec3-3695</strain>
    </source>
</reference>
<name>A0A9D1MAV6_9FIRM</name>
<dbReference type="PANTHER" id="PTHR43133">
    <property type="entry name" value="RNA POLYMERASE ECF-TYPE SIGMA FACTO"/>
    <property type="match status" value="1"/>
</dbReference>
<keyword evidence="5" id="KW-0804">Transcription</keyword>
<accession>A0A9D1MAV6</accession>
<evidence type="ECO:0000259" key="6">
    <source>
        <dbReference type="Pfam" id="PF04542"/>
    </source>
</evidence>
<dbReference type="InterPro" id="IPR007627">
    <property type="entry name" value="RNA_pol_sigma70_r2"/>
</dbReference>
<evidence type="ECO:0000256" key="4">
    <source>
        <dbReference type="ARBA" id="ARBA00023125"/>
    </source>
</evidence>
<reference evidence="8" key="1">
    <citation type="submission" date="2020-10" db="EMBL/GenBank/DDBJ databases">
        <authorList>
            <person name="Gilroy R."/>
        </authorList>
    </citation>
    <scope>NUCLEOTIDE SEQUENCE</scope>
    <source>
        <strain evidence="8">USAMLcec3-3695</strain>
    </source>
</reference>
<dbReference type="GO" id="GO:0006352">
    <property type="term" value="P:DNA-templated transcription initiation"/>
    <property type="evidence" value="ECO:0007669"/>
    <property type="project" value="InterPro"/>
</dbReference>
<feature type="domain" description="RNA polymerase sigma factor 70 region 4 type 2" evidence="7">
    <location>
        <begin position="118"/>
        <end position="171"/>
    </location>
</feature>
<dbReference type="PANTHER" id="PTHR43133:SF8">
    <property type="entry name" value="RNA POLYMERASE SIGMA FACTOR HI_1459-RELATED"/>
    <property type="match status" value="1"/>
</dbReference>
<dbReference type="InterPro" id="IPR013325">
    <property type="entry name" value="RNA_pol_sigma_r2"/>
</dbReference>
<protein>
    <submittedName>
        <fullName evidence="8">Sigma-70 family RNA polymerase sigma factor</fullName>
    </submittedName>
</protein>
<evidence type="ECO:0000256" key="2">
    <source>
        <dbReference type="ARBA" id="ARBA00023015"/>
    </source>
</evidence>
<dbReference type="AlphaFoldDB" id="A0A9D1MAV6"/>
<evidence type="ECO:0000256" key="5">
    <source>
        <dbReference type="ARBA" id="ARBA00023163"/>
    </source>
</evidence>
<dbReference type="InterPro" id="IPR014284">
    <property type="entry name" value="RNA_pol_sigma-70_dom"/>
</dbReference>
<dbReference type="Gene3D" id="1.10.1740.10">
    <property type="match status" value="1"/>
</dbReference>
<organism evidence="8 9">
    <name type="scientific">Candidatus Ornithomonoglobus merdipullorum</name>
    <dbReference type="NCBI Taxonomy" id="2840895"/>
    <lineage>
        <taxon>Bacteria</taxon>
        <taxon>Bacillati</taxon>
        <taxon>Bacillota</taxon>
        <taxon>Clostridia</taxon>
        <taxon>Candidatus Ornithomonoglobus</taxon>
    </lineage>
</organism>
<dbReference type="InterPro" id="IPR039425">
    <property type="entry name" value="RNA_pol_sigma-70-like"/>
</dbReference>
<dbReference type="GO" id="GO:0003677">
    <property type="term" value="F:DNA binding"/>
    <property type="evidence" value="ECO:0007669"/>
    <property type="project" value="UniProtKB-KW"/>
</dbReference>
<dbReference type="Proteomes" id="UP000824109">
    <property type="component" value="Unassembled WGS sequence"/>
</dbReference>
<evidence type="ECO:0000256" key="3">
    <source>
        <dbReference type="ARBA" id="ARBA00023082"/>
    </source>
</evidence>
<dbReference type="NCBIfam" id="TIGR02937">
    <property type="entry name" value="sigma70-ECF"/>
    <property type="match status" value="1"/>
</dbReference>
<evidence type="ECO:0000256" key="1">
    <source>
        <dbReference type="ARBA" id="ARBA00010641"/>
    </source>
</evidence>
<feature type="domain" description="RNA polymerase sigma-70 region 2" evidence="6">
    <location>
        <begin position="24"/>
        <end position="90"/>
    </location>
</feature>
<sequence>MNDEEKLLKNLKKRKRGSLERVIELYTPYVSTVVYNVIGVSMTHEDVEEAVSDVFVSLWRCAERLDGGKGCIRSYLGAAARNTAKNKLRSVREHCELSETIASGAVTPEAAAEQRDERQRLIEAIRMLGEPDSEIFLRYYFYDEKISHIAEATEICRSTVKSKLARGRKKLREILDKEVRQ</sequence>
<evidence type="ECO:0000259" key="7">
    <source>
        <dbReference type="Pfam" id="PF08281"/>
    </source>
</evidence>
<gene>
    <name evidence="8" type="ORF">IAA61_02670</name>
</gene>
<dbReference type="SUPFAM" id="SSF88946">
    <property type="entry name" value="Sigma2 domain of RNA polymerase sigma factors"/>
    <property type="match status" value="1"/>
</dbReference>
<evidence type="ECO:0000313" key="8">
    <source>
        <dbReference type="EMBL" id="HIU56703.1"/>
    </source>
</evidence>
<evidence type="ECO:0000313" key="9">
    <source>
        <dbReference type="Proteomes" id="UP000824109"/>
    </source>
</evidence>
<keyword evidence="3" id="KW-0731">Sigma factor</keyword>
<dbReference type="InterPro" id="IPR013324">
    <property type="entry name" value="RNA_pol_sigma_r3/r4-like"/>
</dbReference>
<keyword evidence="4" id="KW-0238">DNA-binding</keyword>
<dbReference type="Pfam" id="PF04542">
    <property type="entry name" value="Sigma70_r2"/>
    <property type="match status" value="1"/>
</dbReference>
<keyword evidence="2" id="KW-0805">Transcription regulation</keyword>
<dbReference type="Gene3D" id="1.10.10.10">
    <property type="entry name" value="Winged helix-like DNA-binding domain superfamily/Winged helix DNA-binding domain"/>
    <property type="match status" value="1"/>
</dbReference>
<dbReference type="InterPro" id="IPR013249">
    <property type="entry name" value="RNA_pol_sigma70_r4_t2"/>
</dbReference>
<dbReference type="SUPFAM" id="SSF88659">
    <property type="entry name" value="Sigma3 and sigma4 domains of RNA polymerase sigma factors"/>
    <property type="match status" value="1"/>
</dbReference>